<dbReference type="Proteomes" id="UP000309174">
    <property type="component" value="Unassembled WGS sequence"/>
</dbReference>
<dbReference type="PANTHER" id="PTHR38479:SF2">
    <property type="entry name" value="WINGED HELIX DNA-BINDING DOMAIN-CONTAINING PROTEIN"/>
    <property type="match status" value="1"/>
</dbReference>
<sequence length="253" mass="27939">MDDLAAAARPFLEERPLTGKRLGALLAGHGRAAGWGDRAPASLAYAARCRMALLQFPPRGVWGSSGPIAHTTAEAWLGEPLADDATPDELILRYLAAFGPSTVMDAQTWSGLTRLKEVMERLRPRLVTFEDERGRELFDLPDAPRPGPDVPAPPRLLYDFDNLLLSHADRSRVITDRFEAQNYRVRRPVPSIILVDGFTAGEWTLDRQGDRATLTIKTYDEPGADDADALEAEAHRLIGFAADAETRNVRITR</sequence>
<proteinExistence type="predicted"/>
<dbReference type="PANTHER" id="PTHR38479">
    <property type="entry name" value="LMO0824 PROTEIN"/>
    <property type="match status" value="1"/>
</dbReference>
<accession>A0A5C4J990</accession>
<name>A0A5C4J990_9ACTN</name>
<reference evidence="1 2" key="1">
    <citation type="submission" date="2019-05" db="EMBL/GenBank/DDBJ databases">
        <title>Draft genome sequence of Actinomadura sp. 14C53.</title>
        <authorList>
            <person name="Saricaoglu S."/>
            <person name="Isik K."/>
        </authorList>
    </citation>
    <scope>NUCLEOTIDE SEQUENCE [LARGE SCALE GENOMIC DNA]</scope>
    <source>
        <strain evidence="1 2">14C53</strain>
    </source>
</reference>
<protein>
    <submittedName>
        <fullName evidence="1">Winged helix DNA-binding domain-containing protein</fullName>
    </submittedName>
</protein>
<evidence type="ECO:0000313" key="1">
    <source>
        <dbReference type="EMBL" id="TMQ97203.1"/>
    </source>
</evidence>
<keyword evidence="1" id="KW-0238">DNA-binding</keyword>
<organism evidence="1 2">
    <name type="scientific">Actinomadura soli</name>
    <dbReference type="NCBI Taxonomy" id="2508997"/>
    <lineage>
        <taxon>Bacteria</taxon>
        <taxon>Bacillati</taxon>
        <taxon>Actinomycetota</taxon>
        <taxon>Actinomycetes</taxon>
        <taxon>Streptosporangiales</taxon>
        <taxon>Thermomonosporaceae</taxon>
        <taxon>Actinomadura</taxon>
    </lineage>
</organism>
<evidence type="ECO:0000313" key="2">
    <source>
        <dbReference type="Proteomes" id="UP000309174"/>
    </source>
</evidence>
<keyword evidence="2" id="KW-1185">Reference proteome</keyword>
<dbReference type="AlphaFoldDB" id="A0A5C4J990"/>
<gene>
    <name evidence="1" type="ORF">ETD83_20415</name>
</gene>
<dbReference type="EMBL" id="VCKW01000102">
    <property type="protein sequence ID" value="TMQ97203.1"/>
    <property type="molecule type" value="Genomic_DNA"/>
</dbReference>
<dbReference type="OrthoDB" id="9148135at2"/>
<dbReference type="InterPro" id="IPR009351">
    <property type="entry name" value="AlkZ-like"/>
</dbReference>
<dbReference type="GO" id="GO:0003677">
    <property type="term" value="F:DNA binding"/>
    <property type="evidence" value="ECO:0007669"/>
    <property type="project" value="UniProtKB-KW"/>
</dbReference>
<dbReference type="Pfam" id="PF06224">
    <property type="entry name" value="AlkZ-like"/>
    <property type="match status" value="1"/>
</dbReference>
<comment type="caution">
    <text evidence="1">The sequence shown here is derived from an EMBL/GenBank/DDBJ whole genome shotgun (WGS) entry which is preliminary data.</text>
</comment>